<feature type="signal peptide" evidence="2">
    <location>
        <begin position="1"/>
        <end position="27"/>
    </location>
</feature>
<sequence>MMTYHALTRAQHAAAALLLAATLGLTACGPSESSYPGRPTGQGPNNPTGEQQRESIFGEDGLTLFGGGGDTDQSGGAGIGVNSFLWRASLDTISFMPLASADPFGGVLITDWYQDPKAPGERFKVTVYILDRRLRADGVKVAVFRQNRTGNEWVDTSVSPDTAIQIENAILVRARQLRINTIEAQETK</sequence>
<reference evidence="3 4" key="1">
    <citation type="journal article" date="2011" name="Stand. Genomic Sci.">
        <title>Complete genome sequence of Parvibaculum lavamentivorans type strain (DS-1(T)).</title>
        <authorList>
            <person name="Schleheck D."/>
            <person name="Weiss M."/>
            <person name="Pitluck S."/>
            <person name="Bruce D."/>
            <person name="Land M.L."/>
            <person name="Han S."/>
            <person name="Saunders E."/>
            <person name="Tapia R."/>
            <person name="Detter C."/>
            <person name="Brettin T."/>
            <person name="Han J."/>
            <person name="Woyke T."/>
            <person name="Goodwin L."/>
            <person name="Pennacchio L."/>
            <person name="Nolan M."/>
            <person name="Cook A.M."/>
            <person name="Kjelleberg S."/>
            <person name="Thomas T."/>
        </authorList>
    </citation>
    <scope>NUCLEOTIDE SEQUENCE [LARGE SCALE GENOMIC DNA]</scope>
    <source>
        <strain evidence="4">DS-1 / DSM 13023 / NCIMB 13966</strain>
    </source>
</reference>
<feature type="region of interest" description="Disordered" evidence="1">
    <location>
        <begin position="30"/>
        <end position="53"/>
    </location>
</feature>
<dbReference type="InterPro" id="IPR021959">
    <property type="entry name" value="DUF3576"/>
</dbReference>
<dbReference type="eggNOG" id="ENOG50315UG">
    <property type="taxonomic scope" value="Bacteria"/>
</dbReference>
<dbReference type="Proteomes" id="UP000006377">
    <property type="component" value="Chromosome"/>
</dbReference>
<name>A7HSL8_PARL1</name>
<evidence type="ECO:0000313" key="3">
    <source>
        <dbReference type="EMBL" id="ABS62901.1"/>
    </source>
</evidence>
<feature type="chain" id="PRO_5002709594" description="DUF3576 domain-containing protein" evidence="2">
    <location>
        <begin position="28"/>
        <end position="188"/>
    </location>
</feature>
<dbReference type="EMBL" id="CP000774">
    <property type="protein sequence ID" value="ABS62901.1"/>
    <property type="molecule type" value="Genomic_DNA"/>
</dbReference>
<keyword evidence="2" id="KW-0732">Signal</keyword>
<proteinExistence type="predicted"/>
<evidence type="ECO:0000313" key="4">
    <source>
        <dbReference type="Proteomes" id="UP000006377"/>
    </source>
</evidence>
<dbReference type="Pfam" id="PF12100">
    <property type="entry name" value="DUF3576"/>
    <property type="match status" value="1"/>
</dbReference>
<accession>A7HSL8</accession>
<protein>
    <recommendedName>
        <fullName evidence="5">DUF3576 domain-containing protein</fullName>
    </recommendedName>
</protein>
<evidence type="ECO:0000256" key="2">
    <source>
        <dbReference type="SAM" id="SignalP"/>
    </source>
</evidence>
<evidence type="ECO:0000256" key="1">
    <source>
        <dbReference type="SAM" id="MobiDB-lite"/>
    </source>
</evidence>
<dbReference type="AlphaFoldDB" id="A7HSL8"/>
<keyword evidence="4" id="KW-1185">Reference proteome</keyword>
<organism evidence="3 4">
    <name type="scientific">Parvibaculum lavamentivorans (strain DS-1 / DSM 13023 / NCIMB 13966)</name>
    <dbReference type="NCBI Taxonomy" id="402881"/>
    <lineage>
        <taxon>Bacteria</taxon>
        <taxon>Pseudomonadati</taxon>
        <taxon>Pseudomonadota</taxon>
        <taxon>Alphaproteobacteria</taxon>
        <taxon>Hyphomicrobiales</taxon>
        <taxon>Parvibaculaceae</taxon>
        <taxon>Parvibaculum</taxon>
    </lineage>
</organism>
<gene>
    <name evidence="3" type="ordered locus">Plav_1281</name>
</gene>
<dbReference type="KEGG" id="pla:Plav_1281"/>
<dbReference type="HOGENOM" id="CLU_103320_1_0_5"/>
<dbReference type="STRING" id="402881.Plav_1281"/>
<evidence type="ECO:0008006" key="5">
    <source>
        <dbReference type="Google" id="ProtNLM"/>
    </source>
</evidence>